<dbReference type="CDD" id="cd08556">
    <property type="entry name" value="GDPD"/>
    <property type="match status" value="1"/>
</dbReference>
<dbReference type="SUPFAM" id="SSF51695">
    <property type="entry name" value="PLC-like phosphodiesterases"/>
    <property type="match status" value="1"/>
</dbReference>
<dbReference type="InterPro" id="IPR017946">
    <property type="entry name" value="PLC-like_Pdiesterase_TIM-brl"/>
</dbReference>
<accession>A0A381PCM7</accession>
<name>A0A381PCM7_9ZZZZ</name>
<proteinExistence type="predicted"/>
<dbReference type="GO" id="GO:0008081">
    <property type="term" value="F:phosphoric diester hydrolase activity"/>
    <property type="evidence" value="ECO:0007669"/>
    <property type="project" value="InterPro"/>
</dbReference>
<gene>
    <name evidence="2" type="ORF">METZ01_LOCUS16891</name>
</gene>
<dbReference type="AlphaFoldDB" id="A0A381PCM7"/>
<feature type="domain" description="GP-PDE" evidence="1">
    <location>
        <begin position="1"/>
        <end position="199"/>
    </location>
</feature>
<dbReference type="PANTHER" id="PTHR46211:SF14">
    <property type="entry name" value="GLYCEROPHOSPHODIESTER PHOSPHODIESTERASE"/>
    <property type="match status" value="1"/>
</dbReference>
<sequence>VAAELGADGVELDVRRTLSGELVVHHDAYAEGVLIARADRRALPSHVPDLGDALDACSGLRVNIEIKIDDPHKRESFELAQEVAQHLRSRAEPVGRWLVSSFDHGVVDQMRELFPELPTGLLSWREPWQGVIRHAVNNGHLAIHPDESMVDGQLVREAHAAGIEVNTWTVNDPERGIELAELGVDGLITDVPHEMLEVLGHLQ</sequence>
<reference evidence="2" key="1">
    <citation type="submission" date="2018-05" db="EMBL/GenBank/DDBJ databases">
        <authorList>
            <person name="Lanie J.A."/>
            <person name="Ng W.-L."/>
            <person name="Kazmierczak K.M."/>
            <person name="Andrzejewski T.M."/>
            <person name="Davidsen T.M."/>
            <person name="Wayne K.J."/>
            <person name="Tettelin H."/>
            <person name="Glass J.I."/>
            <person name="Rusch D."/>
            <person name="Podicherti R."/>
            <person name="Tsui H.-C.T."/>
            <person name="Winkler M.E."/>
        </authorList>
    </citation>
    <scope>NUCLEOTIDE SEQUENCE</scope>
</reference>
<organism evidence="2">
    <name type="scientific">marine metagenome</name>
    <dbReference type="NCBI Taxonomy" id="408172"/>
    <lineage>
        <taxon>unclassified sequences</taxon>
        <taxon>metagenomes</taxon>
        <taxon>ecological metagenomes</taxon>
    </lineage>
</organism>
<dbReference type="Gene3D" id="3.20.20.190">
    <property type="entry name" value="Phosphatidylinositol (PI) phosphodiesterase"/>
    <property type="match status" value="1"/>
</dbReference>
<evidence type="ECO:0000313" key="2">
    <source>
        <dbReference type="EMBL" id="SUZ64037.1"/>
    </source>
</evidence>
<evidence type="ECO:0000259" key="1">
    <source>
        <dbReference type="PROSITE" id="PS51704"/>
    </source>
</evidence>
<dbReference type="PROSITE" id="PS51704">
    <property type="entry name" value="GP_PDE"/>
    <property type="match status" value="1"/>
</dbReference>
<feature type="non-terminal residue" evidence="2">
    <location>
        <position position="1"/>
    </location>
</feature>
<dbReference type="GO" id="GO:0006629">
    <property type="term" value="P:lipid metabolic process"/>
    <property type="evidence" value="ECO:0007669"/>
    <property type="project" value="InterPro"/>
</dbReference>
<dbReference type="EMBL" id="UINC01000928">
    <property type="protein sequence ID" value="SUZ64037.1"/>
    <property type="molecule type" value="Genomic_DNA"/>
</dbReference>
<dbReference type="Pfam" id="PF03009">
    <property type="entry name" value="GDPD"/>
    <property type="match status" value="2"/>
</dbReference>
<dbReference type="InterPro" id="IPR030395">
    <property type="entry name" value="GP_PDE_dom"/>
</dbReference>
<dbReference type="PANTHER" id="PTHR46211">
    <property type="entry name" value="GLYCEROPHOSPHORYL DIESTER PHOSPHODIESTERASE"/>
    <property type="match status" value="1"/>
</dbReference>
<protein>
    <recommendedName>
        <fullName evidence="1">GP-PDE domain-containing protein</fullName>
    </recommendedName>
</protein>